<protein>
    <submittedName>
        <fullName evidence="1">Uncharacterized protein</fullName>
    </submittedName>
</protein>
<dbReference type="EMBL" id="JALDYZ010000003">
    <property type="protein sequence ID" value="MDI7922185.1"/>
    <property type="molecule type" value="Genomic_DNA"/>
</dbReference>
<sequence length="91" mass="10627">MRNSGLRKHAFRTGPHQAGQCLPSSVLRRSALVRPTDQLFQLVVIGLDDTYHYVQKEEFNGIEIGKVWSVWRAWSPFFPKEIGTWKIWRSN</sequence>
<evidence type="ECO:0000313" key="1">
    <source>
        <dbReference type="EMBL" id="MDI7922185.1"/>
    </source>
</evidence>
<dbReference type="Proteomes" id="UP001161580">
    <property type="component" value="Unassembled WGS sequence"/>
</dbReference>
<evidence type="ECO:0000313" key="2">
    <source>
        <dbReference type="Proteomes" id="UP001161580"/>
    </source>
</evidence>
<gene>
    <name evidence="1" type="ORF">MRS75_08815</name>
</gene>
<comment type="caution">
    <text evidence="1">The sequence shown here is derived from an EMBL/GenBank/DDBJ whole genome shotgun (WGS) entry which is preliminary data.</text>
</comment>
<dbReference type="AlphaFoldDB" id="A0AAE3QDV8"/>
<organism evidence="1 2">
    <name type="scientific">Ferirhizobium litorale</name>
    <dbReference type="NCBI Taxonomy" id="2927786"/>
    <lineage>
        <taxon>Bacteria</taxon>
        <taxon>Pseudomonadati</taxon>
        <taxon>Pseudomonadota</taxon>
        <taxon>Alphaproteobacteria</taxon>
        <taxon>Hyphomicrobiales</taxon>
        <taxon>Rhizobiaceae</taxon>
        <taxon>Ferirhizobium</taxon>
    </lineage>
</organism>
<dbReference type="RefSeq" id="WP_311789026.1">
    <property type="nucleotide sequence ID" value="NZ_JALDYY010000022.1"/>
</dbReference>
<name>A0AAE3QDV8_9HYPH</name>
<reference evidence="1" key="1">
    <citation type="submission" date="2022-03" db="EMBL/GenBank/DDBJ databases">
        <title>Fererhizobium litorale gen. nov., sp. nov., isolated from sandy sediments of the Sea of Japan seashore.</title>
        <authorList>
            <person name="Romanenko L."/>
            <person name="Kurilenko V."/>
            <person name="Otstavnykh N."/>
            <person name="Svetashev V."/>
            <person name="Tekutyeva L."/>
            <person name="Isaeva M."/>
            <person name="Mikhailov V."/>
        </authorList>
    </citation>
    <scope>NUCLEOTIDE SEQUENCE</scope>
    <source>
        <strain evidence="1">KMM 9576</strain>
    </source>
</reference>
<keyword evidence="2" id="KW-1185">Reference proteome</keyword>
<proteinExistence type="predicted"/>
<accession>A0AAE3QDV8</accession>